<comment type="caution">
    <text evidence="2">The sequence shown here is derived from an EMBL/GenBank/DDBJ whole genome shotgun (WGS) entry which is preliminary data.</text>
</comment>
<evidence type="ECO:0000256" key="1">
    <source>
        <dbReference type="SAM" id="Phobius"/>
    </source>
</evidence>
<dbReference type="AlphaFoldDB" id="A0A0G0D831"/>
<dbReference type="Proteomes" id="UP000034927">
    <property type="component" value="Unassembled WGS sequence"/>
</dbReference>
<evidence type="ECO:0000313" key="3">
    <source>
        <dbReference type="Proteomes" id="UP000034927"/>
    </source>
</evidence>
<keyword evidence="1" id="KW-1133">Transmembrane helix</keyword>
<evidence type="ECO:0008006" key="4">
    <source>
        <dbReference type="Google" id="ProtNLM"/>
    </source>
</evidence>
<gene>
    <name evidence="2" type="ORF">UR53_C0002G0034</name>
</gene>
<organism evidence="2 3">
    <name type="scientific">Candidatus Magasanikbacteria bacterium GW2011_GWC2_34_16</name>
    <dbReference type="NCBI Taxonomy" id="1619045"/>
    <lineage>
        <taxon>Bacteria</taxon>
        <taxon>Candidatus Magasanikiibacteriota</taxon>
    </lineage>
</organism>
<feature type="transmembrane region" description="Helical" evidence="1">
    <location>
        <begin position="21"/>
        <end position="40"/>
    </location>
</feature>
<proteinExistence type="predicted"/>
<keyword evidence="1" id="KW-0472">Membrane</keyword>
<accession>A0A0G0D831</accession>
<name>A0A0G0D831_9BACT</name>
<sequence length="379" mass="41502">MIVRHAETRAHFEPSVRFYRTIALSFLFLTVVLLGVVIFITSKRTTITIVSKEDTRSVNLTVSVDKEAKAGVISGSVTSTTVNWSETYFPTGNKTTEGTAMGEVIVYNKGNVDQILIKTTRLLTPNGVLFRLVDRITVPANSEVKAKVYADQVGKSSEIGPSTFVIPGLSIDRQKIVYAESMTNMVGGVRSVGVLSETDIQSAKVDFSEKVKQSLEKQYSTDTGSKKLFLVTNQNVAINHKVGEEVSDFVVSGNVNVIIVSYNQEELIALLNKEVSSKIDVSLEKLLSVKIDPKLSILSYDLINSTAQLSVYQDVGVTLDANADKLSAQNFLGKSREEIERYALGLDHVSGVEVKFTPSWMSTSPTVPDHIKIVVKSVK</sequence>
<reference evidence="2 3" key="1">
    <citation type="journal article" date="2015" name="Nature">
        <title>rRNA introns, odd ribosomes, and small enigmatic genomes across a large radiation of phyla.</title>
        <authorList>
            <person name="Brown C.T."/>
            <person name="Hug L.A."/>
            <person name="Thomas B.C."/>
            <person name="Sharon I."/>
            <person name="Castelle C.J."/>
            <person name="Singh A."/>
            <person name="Wilkins M.J."/>
            <person name="Williams K.H."/>
            <person name="Banfield J.F."/>
        </authorList>
    </citation>
    <scope>NUCLEOTIDE SEQUENCE [LARGE SCALE GENOMIC DNA]</scope>
</reference>
<dbReference type="EMBL" id="LBPO01000002">
    <property type="protein sequence ID" value="KKP59420.1"/>
    <property type="molecule type" value="Genomic_DNA"/>
</dbReference>
<keyword evidence="1" id="KW-0812">Transmembrane</keyword>
<evidence type="ECO:0000313" key="2">
    <source>
        <dbReference type="EMBL" id="KKP59420.1"/>
    </source>
</evidence>
<protein>
    <recommendedName>
        <fullName evidence="4">Baseplate protein J-like domain-containing protein</fullName>
    </recommendedName>
</protein>